<feature type="compositionally biased region" description="Low complexity" evidence="1">
    <location>
        <begin position="14"/>
        <end position="30"/>
    </location>
</feature>
<keyword evidence="3" id="KW-1185">Reference proteome</keyword>
<name>A0ABS3SB60_9ACTN</name>
<protein>
    <recommendedName>
        <fullName evidence="4">DUF4440 domain-containing protein</fullName>
    </recommendedName>
</protein>
<gene>
    <name evidence="2" type="ORF">J4709_51395</name>
</gene>
<reference evidence="2 3" key="1">
    <citation type="submission" date="2021-03" db="EMBL/GenBank/DDBJ databases">
        <title>Actinomadura violae sp. nov., isolated from lichen in Thailand.</title>
        <authorList>
            <person name="Kanchanasin P."/>
            <person name="Saeng-In P."/>
            <person name="Phongsopitanun W."/>
            <person name="Yuki M."/>
            <person name="Kudo T."/>
            <person name="Ohkuma M."/>
            <person name="Tanasupawat S."/>
        </authorList>
    </citation>
    <scope>NUCLEOTIDE SEQUENCE [LARGE SCALE GENOMIC DNA]</scope>
    <source>
        <strain evidence="2 3">LCR2-06</strain>
    </source>
</reference>
<evidence type="ECO:0000256" key="1">
    <source>
        <dbReference type="SAM" id="MobiDB-lite"/>
    </source>
</evidence>
<dbReference type="Proteomes" id="UP000680206">
    <property type="component" value="Unassembled WGS sequence"/>
</dbReference>
<evidence type="ECO:0000313" key="3">
    <source>
        <dbReference type="Proteomes" id="UP000680206"/>
    </source>
</evidence>
<organism evidence="2 3">
    <name type="scientific">Actinomadura violacea</name>
    <dbReference type="NCBI Taxonomy" id="2819934"/>
    <lineage>
        <taxon>Bacteria</taxon>
        <taxon>Bacillati</taxon>
        <taxon>Actinomycetota</taxon>
        <taxon>Actinomycetes</taxon>
        <taxon>Streptosporangiales</taxon>
        <taxon>Thermomonosporaceae</taxon>
        <taxon>Actinomadura</taxon>
    </lineage>
</organism>
<proteinExistence type="predicted"/>
<sequence length="161" mass="16870">MALSACSSTPEAVALPSAPGSAPLPSSSTAGDEKAAAAAYANFVAMLERADSLPAESRRKQLATVMADPQLSRVLQRIDTMKSHHIATYGHIIVDVKSVQLTASGATVYDCQDSRNSGLMNSQTGKKLNRGVRQGNIKALLVKAADGQWRVSKSITIGEGC</sequence>
<comment type="caution">
    <text evidence="2">The sequence shown here is derived from an EMBL/GenBank/DDBJ whole genome shotgun (WGS) entry which is preliminary data.</text>
</comment>
<evidence type="ECO:0008006" key="4">
    <source>
        <dbReference type="Google" id="ProtNLM"/>
    </source>
</evidence>
<dbReference type="RefSeq" id="WP_208252839.1">
    <property type="nucleotide sequence ID" value="NZ_JAGEPF010000056.1"/>
</dbReference>
<evidence type="ECO:0000313" key="2">
    <source>
        <dbReference type="EMBL" id="MBO2465993.1"/>
    </source>
</evidence>
<accession>A0ABS3SB60</accession>
<feature type="compositionally biased region" description="Polar residues" evidence="1">
    <location>
        <begin position="1"/>
        <end position="10"/>
    </location>
</feature>
<dbReference type="EMBL" id="JAGEPF010000056">
    <property type="protein sequence ID" value="MBO2465993.1"/>
    <property type="molecule type" value="Genomic_DNA"/>
</dbReference>
<feature type="region of interest" description="Disordered" evidence="1">
    <location>
        <begin position="1"/>
        <end position="30"/>
    </location>
</feature>